<dbReference type="InterPro" id="IPR004130">
    <property type="entry name" value="Gpn"/>
</dbReference>
<dbReference type="Gene3D" id="2.60.120.430">
    <property type="entry name" value="Galactose-binding lectin"/>
    <property type="match status" value="2"/>
</dbReference>
<dbReference type="FunFam" id="2.60.120.430:FF:000005">
    <property type="entry name" value="Putative receptor-like protein kinase"/>
    <property type="match status" value="1"/>
</dbReference>
<keyword evidence="5 13" id="KW-0732">Signal</keyword>
<gene>
    <name evidence="15" type="ORF">FPE_LOCUS7900</name>
</gene>
<dbReference type="GO" id="GO:0005524">
    <property type="term" value="F:ATP binding"/>
    <property type="evidence" value="ECO:0007669"/>
    <property type="project" value="UniProtKB-KW"/>
</dbReference>
<keyword evidence="2" id="KW-0723">Serine/threonine-protein kinase</keyword>
<dbReference type="GO" id="GO:0016020">
    <property type="term" value="C:membrane"/>
    <property type="evidence" value="ECO:0007669"/>
    <property type="project" value="UniProtKB-SubCell"/>
</dbReference>
<comment type="subcellular location">
    <subcellularLocation>
        <location evidence="1">Membrane</location>
        <topology evidence="1">Single-pass type I membrane protein</topology>
    </subcellularLocation>
</comment>
<feature type="chain" id="PRO_5042098253" description="Malectin-like domain-containing protein" evidence="13">
    <location>
        <begin position="25"/>
        <end position="405"/>
    </location>
</feature>
<name>A0AAD1Z3B4_9LAMI</name>
<evidence type="ECO:0000256" key="5">
    <source>
        <dbReference type="ARBA" id="ARBA00022729"/>
    </source>
</evidence>
<keyword evidence="9" id="KW-1133">Transmembrane helix</keyword>
<evidence type="ECO:0000256" key="8">
    <source>
        <dbReference type="ARBA" id="ARBA00022840"/>
    </source>
</evidence>
<evidence type="ECO:0000256" key="4">
    <source>
        <dbReference type="ARBA" id="ARBA00022692"/>
    </source>
</evidence>
<keyword evidence="16" id="KW-1185">Reference proteome</keyword>
<keyword evidence="10" id="KW-0342">GTP-binding</keyword>
<evidence type="ECO:0000256" key="7">
    <source>
        <dbReference type="ARBA" id="ARBA00022801"/>
    </source>
</evidence>
<dbReference type="GO" id="GO:0004714">
    <property type="term" value="F:transmembrane receptor protein tyrosine kinase activity"/>
    <property type="evidence" value="ECO:0007669"/>
    <property type="project" value="InterPro"/>
</dbReference>
<sequence>MLSTMNIVMWVGVVLGLLGQGSYSLYTPADNYLLVCGSSQNVTFNDQTYVPDSVKSSVSLKSQGNSFVATSNSTAPFPIYQSARIFTRKTSYKFVIEKEGRHWVRLYFYPVPGHNLTSASITVVTENFVLLHNFSFKTFNGTYLFKEYAINVTSDNLVLNFIPSNNSIAFVNAIEVVSVPDSLIPDQAVVLSPPGPFTGLSGFALETVYRLNMGGPLVTAQNDTLGRTWENDVKYLHVNSSATNVSVKPSNIKYGPTVTPEIAPYWVYSTAETMGDANVVDVNFNITWVLPVDPNFMYFVRVHFCDIVSKSMNSLVFDLYINTDMAFGSLDLSKQAGNLDVPFYKDFVSNTSAGSDTLSVSVDIRELISLDDVMEELGLGPNGGLIYCMEFKQELVVPRAWTGLQ</sequence>
<dbReference type="AlphaFoldDB" id="A0AAD1Z3B4"/>
<organism evidence="15 16">
    <name type="scientific">Fraxinus pennsylvanica</name>
    <dbReference type="NCBI Taxonomy" id="56036"/>
    <lineage>
        <taxon>Eukaryota</taxon>
        <taxon>Viridiplantae</taxon>
        <taxon>Streptophyta</taxon>
        <taxon>Embryophyta</taxon>
        <taxon>Tracheophyta</taxon>
        <taxon>Spermatophyta</taxon>
        <taxon>Magnoliopsida</taxon>
        <taxon>eudicotyledons</taxon>
        <taxon>Gunneridae</taxon>
        <taxon>Pentapetalae</taxon>
        <taxon>asterids</taxon>
        <taxon>lamiids</taxon>
        <taxon>Lamiales</taxon>
        <taxon>Oleaceae</taxon>
        <taxon>Oleeae</taxon>
        <taxon>Fraxinus</taxon>
    </lineage>
</organism>
<dbReference type="GO" id="GO:0005525">
    <property type="term" value="F:GTP binding"/>
    <property type="evidence" value="ECO:0007669"/>
    <property type="project" value="UniProtKB-KW"/>
</dbReference>
<dbReference type="EMBL" id="OU503039">
    <property type="protein sequence ID" value="CAI9760470.1"/>
    <property type="molecule type" value="Genomic_DNA"/>
</dbReference>
<evidence type="ECO:0000256" key="1">
    <source>
        <dbReference type="ARBA" id="ARBA00004479"/>
    </source>
</evidence>
<accession>A0AAD1Z3B4</accession>
<dbReference type="Proteomes" id="UP000834106">
    <property type="component" value="Chromosome 4"/>
</dbReference>
<keyword evidence="11" id="KW-0472">Membrane</keyword>
<keyword evidence="2" id="KW-0418">Kinase</keyword>
<evidence type="ECO:0000256" key="2">
    <source>
        <dbReference type="ARBA" id="ARBA00022527"/>
    </source>
</evidence>
<dbReference type="Pfam" id="PF12819">
    <property type="entry name" value="Malectin_like"/>
    <property type="match status" value="1"/>
</dbReference>
<keyword evidence="3" id="KW-0808">Transferase</keyword>
<evidence type="ECO:0000256" key="13">
    <source>
        <dbReference type="SAM" id="SignalP"/>
    </source>
</evidence>
<dbReference type="GO" id="GO:0016787">
    <property type="term" value="F:hydrolase activity"/>
    <property type="evidence" value="ECO:0007669"/>
    <property type="project" value="UniProtKB-KW"/>
</dbReference>
<feature type="domain" description="Malectin-like" evidence="14">
    <location>
        <begin position="36"/>
        <end position="356"/>
    </location>
</feature>
<dbReference type="PANTHER" id="PTHR34590:SF10">
    <property type="entry name" value="RECEPTOR-LIKE PROTEIN KINASE HERK 1"/>
    <property type="match status" value="1"/>
</dbReference>
<evidence type="ECO:0000313" key="16">
    <source>
        <dbReference type="Proteomes" id="UP000834106"/>
    </source>
</evidence>
<evidence type="ECO:0000256" key="6">
    <source>
        <dbReference type="ARBA" id="ARBA00022741"/>
    </source>
</evidence>
<evidence type="ECO:0000256" key="3">
    <source>
        <dbReference type="ARBA" id="ARBA00022679"/>
    </source>
</evidence>
<evidence type="ECO:0000256" key="11">
    <source>
        <dbReference type="ARBA" id="ARBA00023136"/>
    </source>
</evidence>
<evidence type="ECO:0000259" key="14">
    <source>
        <dbReference type="Pfam" id="PF12819"/>
    </source>
</evidence>
<dbReference type="InterPro" id="IPR024788">
    <property type="entry name" value="Malectin-like_Carb-bd_dom"/>
</dbReference>
<dbReference type="GO" id="GO:0004674">
    <property type="term" value="F:protein serine/threonine kinase activity"/>
    <property type="evidence" value="ECO:0007669"/>
    <property type="project" value="UniProtKB-KW"/>
</dbReference>
<dbReference type="InterPro" id="IPR045272">
    <property type="entry name" value="ANXUR1/2-like"/>
</dbReference>
<reference evidence="15" key="1">
    <citation type="submission" date="2023-05" db="EMBL/GenBank/DDBJ databases">
        <authorList>
            <person name="Huff M."/>
        </authorList>
    </citation>
    <scope>NUCLEOTIDE SEQUENCE</scope>
</reference>
<keyword evidence="4" id="KW-0812">Transmembrane</keyword>
<evidence type="ECO:0000313" key="15">
    <source>
        <dbReference type="EMBL" id="CAI9760470.1"/>
    </source>
</evidence>
<keyword evidence="12" id="KW-0325">Glycoprotein</keyword>
<dbReference type="Pfam" id="PF03029">
    <property type="entry name" value="ATP_bind_1"/>
    <property type="match status" value="1"/>
</dbReference>
<feature type="signal peptide" evidence="13">
    <location>
        <begin position="1"/>
        <end position="24"/>
    </location>
</feature>
<dbReference type="FunFam" id="2.60.120.430:FF:000001">
    <property type="entry name" value="Receptor-like protein kinase FERONIA"/>
    <property type="match status" value="1"/>
</dbReference>
<keyword evidence="8" id="KW-0067">ATP-binding</keyword>
<proteinExistence type="predicted"/>
<evidence type="ECO:0000256" key="12">
    <source>
        <dbReference type="ARBA" id="ARBA00023180"/>
    </source>
</evidence>
<keyword evidence="7" id="KW-0378">Hydrolase</keyword>
<evidence type="ECO:0000256" key="9">
    <source>
        <dbReference type="ARBA" id="ARBA00022989"/>
    </source>
</evidence>
<dbReference type="PANTHER" id="PTHR34590">
    <property type="entry name" value="OS03G0124300 PROTEIN-RELATED"/>
    <property type="match status" value="1"/>
</dbReference>
<keyword evidence="6" id="KW-0547">Nucleotide-binding</keyword>
<protein>
    <recommendedName>
        <fullName evidence="14">Malectin-like domain-containing protein</fullName>
    </recommendedName>
</protein>
<evidence type="ECO:0000256" key="10">
    <source>
        <dbReference type="ARBA" id="ARBA00023134"/>
    </source>
</evidence>